<dbReference type="Proteomes" id="UP000664288">
    <property type="component" value="Unassembled WGS sequence"/>
</dbReference>
<protein>
    <submittedName>
        <fullName evidence="1">Uncharacterized protein</fullName>
    </submittedName>
</protein>
<keyword evidence="2" id="KW-1185">Reference proteome</keyword>
<evidence type="ECO:0000313" key="2">
    <source>
        <dbReference type="Proteomes" id="UP000664288"/>
    </source>
</evidence>
<organism evidence="1 2">
    <name type="scientific">Jiella sonneratiae</name>
    <dbReference type="NCBI Taxonomy" id="2816856"/>
    <lineage>
        <taxon>Bacteria</taxon>
        <taxon>Pseudomonadati</taxon>
        <taxon>Pseudomonadota</taxon>
        <taxon>Alphaproteobacteria</taxon>
        <taxon>Hyphomicrobiales</taxon>
        <taxon>Aurantimonadaceae</taxon>
        <taxon>Jiella</taxon>
    </lineage>
</organism>
<dbReference type="RefSeq" id="WP_207350433.1">
    <property type="nucleotide sequence ID" value="NZ_JAFMPY010000007.1"/>
</dbReference>
<gene>
    <name evidence="1" type="ORF">J1C47_09110</name>
</gene>
<dbReference type="EMBL" id="JAFMPY010000007">
    <property type="protein sequence ID" value="MBO0903801.1"/>
    <property type="molecule type" value="Genomic_DNA"/>
</dbReference>
<proteinExistence type="predicted"/>
<accession>A0ABS3J2A8</accession>
<comment type="caution">
    <text evidence="1">The sequence shown here is derived from an EMBL/GenBank/DDBJ whole genome shotgun (WGS) entry which is preliminary data.</text>
</comment>
<name>A0ABS3J2A8_9HYPH</name>
<reference evidence="1 2" key="1">
    <citation type="submission" date="2021-03" db="EMBL/GenBank/DDBJ databases">
        <title>Whole genome sequence of Jiella sp. MQZ13P-4.</title>
        <authorList>
            <person name="Tuo L."/>
        </authorList>
    </citation>
    <scope>NUCLEOTIDE SEQUENCE [LARGE SCALE GENOMIC DNA]</scope>
    <source>
        <strain evidence="1 2">MQZ13P-4</strain>
    </source>
</reference>
<sequence>MIDPDGMLGKAISDASDRELDTDRKFFSARLWRSYRIRPTGPAEELEARIYDPEWEPGTEIWRRWTLVRALSPKIRVRHFFRSPRDFTRDVGEEEARRLYQEHFADARVDELAARLRERGII</sequence>
<evidence type="ECO:0000313" key="1">
    <source>
        <dbReference type="EMBL" id="MBO0903801.1"/>
    </source>
</evidence>